<keyword evidence="5" id="KW-0934">Plastid</keyword>
<dbReference type="GO" id="GO:0009507">
    <property type="term" value="C:chloroplast"/>
    <property type="evidence" value="ECO:0007669"/>
    <property type="project" value="UniProtKB-SubCell"/>
</dbReference>
<keyword evidence="8" id="KW-0442">Lipid degradation</keyword>
<name>A0AAX6E133_IRIPA</name>
<proteinExistence type="inferred from homology"/>
<evidence type="ECO:0000256" key="8">
    <source>
        <dbReference type="ARBA" id="ARBA00022963"/>
    </source>
</evidence>
<protein>
    <submittedName>
        <fullName evidence="12">Phospholipase A1-Igamma1, chloroplastic</fullName>
    </submittedName>
</protein>
<keyword evidence="9" id="KW-0443">Lipid metabolism</keyword>
<dbReference type="InterPro" id="IPR029058">
    <property type="entry name" value="AB_hydrolase_fold"/>
</dbReference>
<evidence type="ECO:0000256" key="3">
    <source>
        <dbReference type="ARBA" id="ARBA00010701"/>
    </source>
</evidence>
<comment type="subcellular location">
    <subcellularLocation>
        <location evidence="2">Plastid</location>
        <location evidence="2">Chloroplast</location>
    </subcellularLocation>
</comment>
<feature type="compositionally biased region" description="Polar residues" evidence="10">
    <location>
        <begin position="87"/>
        <end position="96"/>
    </location>
</feature>
<organism evidence="12 13">
    <name type="scientific">Iris pallida</name>
    <name type="common">Sweet iris</name>
    <dbReference type="NCBI Taxonomy" id="29817"/>
    <lineage>
        <taxon>Eukaryota</taxon>
        <taxon>Viridiplantae</taxon>
        <taxon>Streptophyta</taxon>
        <taxon>Embryophyta</taxon>
        <taxon>Tracheophyta</taxon>
        <taxon>Spermatophyta</taxon>
        <taxon>Magnoliopsida</taxon>
        <taxon>Liliopsida</taxon>
        <taxon>Asparagales</taxon>
        <taxon>Iridaceae</taxon>
        <taxon>Iridoideae</taxon>
        <taxon>Irideae</taxon>
        <taxon>Iris</taxon>
    </lineage>
</organism>
<reference evidence="12" key="1">
    <citation type="journal article" date="2023" name="GigaByte">
        <title>Genome assembly of the bearded iris, Iris pallida Lam.</title>
        <authorList>
            <person name="Bruccoleri R.E."/>
            <person name="Oakeley E.J."/>
            <person name="Faust A.M.E."/>
            <person name="Altorfer M."/>
            <person name="Dessus-Babus S."/>
            <person name="Burckhardt D."/>
            <person name="Oertli M."/>
            <person name="Naumann U."/>
            <person name="Petersen F."/>
            <person name="Wong J."/>
        </authorList>
    </citation>
    <scope>NUCLEOTIDE SEQUENCE</scope>
    <source>
        <strain evidence="12">GSM-AAB239-AS_SAM_17_03QT</strain>
    </source>
</reference>
<dbReference type="AlphaFoldDB" id="A0AAX6E133"/>
<evidence type="ECO:0000256" key="10">
    <source>
        <dbReference type="SAM" id="MobiDB-lite"/>
    </source>
</evidence>
<keyword evidence="7" id="KW-0809">Transit peptide</keyword>
<evidence type="ECO:0000256" key="5">
    <source>
        <dbReference type="ARBA" id="ARBA00022640"/>
    </source>
</evidence>
<evidence type="ECO:0000256" key="6">
    <source>
        <dbReference type="ARBA" id="ARBA00022801"/>
    </source>
</evidence>
<reference evidence="12" key="2">
    <citation type="submission" date="2023-04" db="EMBL/GenBank/DDBJ databases">
        <authorList>
            <person name="Bruccoleri R.E."/>
            <person name="Oakeley E.J."/>
            <person name="Faust A.-M."/>
            <person name="Dessus-Babus S."/>
            <person name="Altorfer M."/>
            <person name="Burckhardt D."/>
            <person name="Oertli M."/>
            <person name="Naumann U."/>
            <person name="Petersen F."/>
            <person name="Wong J."/>
        </authorList>
    </citation>
    <scope>NUCLEOTIDE SEQUENCE</scope>
    <source>
        <strain evidence="12">GSM-AAB239-AS_SAM_17_03QT</strain>
        <tissue evidence="12">Leaf</tissue>
    </source>
</reference>
<dbReference type="PANTHER" id="PTHR31403:SF11">
    <property type="entry name" value="OS12G0614500 PROTEIN"/>
    <property type="match status" value="1"/>
</dbReference>
<accession>A0AAX6E133</accession>
<dbReference type="FunFam" id="3.40.50.1820:FF:000065">
    <property type="entry name" value="Phospholipase A1-II 3"/>
    <property type="match status" value="1"/>
</dbReference>
<feature type="domain" description="Fungal lipase-type" evidence="11">
    <location>
        <begin position="235"/>
        <end position="386"/>
    </location>
</feature>
<dbReference type="Pfam" id="PF01764">
    <property type="entry name" value="Lipase_3"/>
    <property type="match status" value="1"/>
</dbReference>
<dbReference type="PANTHER" id="PTHR31403">
    <property type="entry name" value="PHOSPHOLIPASE A1-IBETA2, CHLOROPLASTIC"/>
    <property type="match status" value="1"/>
</dbReference>
<comment type="caution">
    <text evidence="12">The sequence shown here is derived from an EMBL/GenBank/DDBJ whole genome shotgun (WGS) entry which is preliminary data.</text>
</comment>
<dbReference type="EMBL" id="JANAVB010040817">
    <property type="protein sequence ID" value="KAJ6797671.1"/>
    <property type="molecule type" value="Genomic_DNA"/>
</dbReference>
<evidence type="ECO:0000259" key="11">
    <source>
        <dbReference type="Pfam" id="PF01764"/>
    </source>
</evidence>
<dbReference type="GO" id="GO:0008970">
    <property type="term" value="F:phospholipase A1 activity"/>
    <property type="evidence" value="ECO:0007669"/>
    <property type="project" value="UniProtKB-ARBA"/>
</dbReference>
<dbReference type="Proteomes" id="UP001140949">
    <property type="component" value="Unassembled WGS sequence"/>
</dbReference>
<dbReference type="InterPro" id="IPR002921">
    <property type="entry name" value="Fungal_lipase-type"/>
</dbReference>
<keyword evidence="6" id="KW-0378">Hydrolase</keyword>
<evidence type="ECO:0000313" key="12">
    <source>
        <dbReference type="EMBL" id="KAJ6797671.1"/>
    </source>
</evidence>
<evidence type="ECO:0000256" key="2">
    <source>
        <dbReference type="ARBA" id="ARBA00004229"/>
    </source>
</evidence>
<comment type="function">
    <text evidence="1">Acylhydrolase that catalyzes the hydrolysis of phospholipids at the sn-1 position.</text>
</comment>
<dbReference type="CDD" id="cd00519">
    <property type="entry name" value="Lipase_3"/>
    <property type="match status" value="1"/>
</dbReference>
<keyword evidence="13" id="KW-1185">Reference proteome</keyword>
<dbReference type="GO" id="GO:0016042">
    <property type="term" value="P:lipid catabolic process"/>
    <property type="evidence" value="ECO:0007669"/>
    <property type="project" value="UniProtKB-KW"/>
</dbReference>
<evidence type="ECO:0000256" key="1">
    <source>
        <dbReference type="ARBA" id="ARBA00003523"/>
    </source>
</evidence>
<feature type="region of interest" description="Disordered" evidence="10">
    <location>
        <begin position="494"/>
        <end position="518"/>
    </location>
</feature>
<evidence type="ECO:0000256" key="9">
    <source>
        <dbReference type="ARBA" id="ARBA00023098"/>
    </source>
</evidence>
<sequence>MAMSSSCTASTIPLPSNTYTAKTGHQAVPQQPMHCIATANATATSTAAPLENNISRQSLQSRRARSSSSINLPTVLTNLFHLSTHKSNVPNSSSAHLPTPTPLSPKEDISSLYPQIHGSADWSPLLDPLHPYLRREIVKYGEFSQATYDAFDYNPYSKYCGSCLYSRPRFFERLGLARSGYGVEKYLYAMSHVELPRWLERSVHADTWSRDSNWMGYVAASDDQESRRIGCRNIVVCWRGTVAQAEWLEDIQGKLELLDGERCKDVRVEHGFLSLYTSKSEATRYNKTSASEQVMEEIERLVRLYKQRGEEKVSLTVTGHSLGGALALLTAFEAASTIPDLPVSVISFGAPRVGNGAFAEKLIKQLQVKTLRVVVKQDVVPKLPGILFNEGGLMGRRPEWVYTHVGLELGLDVNSSPYLKHGTMDFSGFHSLETYLHLVDGYLSGESGFRTTAKRDVALVNKACGMLKDDLRIPTCWNKGMVCNAYGRWVHPQRAPEDVPSPMRKPQPLPSPSQDHRP</sequence>
<comment type="similarity">
    <text evidence="3">Belongs to the AB hydrolase superfamily. Lipase family.</text>
</comment>
<dbReference type="Gene3D" id="3.40.50.1820">
    <property type="entry name" value="alpha/beta hydrolase"/>
    <property type="match status" value="1"/>
</dbReference>
<evidence type="ECO:0000313" key="13">
    <source>
        <dbReference type="Proteomes" id="UP001140949"/>
    </source>
</evidence>
<evidence type="ECO:0000256" key="4">
    <source>
        <dbReference type="ARBA" id="ARBA00022528"/>
    </source>
</evidence>
<feature type="region of interest" description="Disordered" evidence="10">
    <location>
        <begin position="87"/>
        <end position="110"/>
    </location>
</feature>
<dbReference type="SUPFAM" id="SSF53474">
    <property type="entry name" value="alpha/beta-Hydrolases"/>
    <property type="match status" value="1"/>
</dbReference>
<evidence type="ECO:0000256" key="7">
    <source>
        <dbReference type="ARBA" id="ARBA00022946"/>
    </source>
</evidence>
<keyword evidence="4" id="KW-0150">Chloroplast</keyword>
<gene>
    <name evidence="12" type="ORF">M6B38_215925</name>
</gene>